<evidence type="ECO:0000313" key="1">
    <source>
        <dbReference type="EMBL" id="MCD9880469.1"/>
    </source>
</evidence>
<sequence>MGHRDDARRHGSGLDGITQRPVLRDAFGERVALDPGVLVRNPDLRHRLREDAGTSPALGTLLCGNTALDRLSEQVERETAETVFRVSDLR</sequence>
<reference evidence="1" key="1">
    <citation type="submission" date="2021-12" db="EMBL/GenBank/DDBJ databases">
        <authorList>
            <person name="Lee J.-H."/>
            <person name="Kim S.-B."/>
        </authorList>
    </citation>
    <scope>NUCLEOTIDE SEQUENCE</scope>
    <source>
        <strain evidence="1">NR30</strain>
    </source>
</reference>
<dbReference type="Proteomes" id="UP001108029">
    <property type="component" value="Unassembled WGS sequence"/>
</dbReference>
<keyword evidence="2" id="KW-1185">Reference proteome</keyword>
<protein>
    <submittedName>
        <fullName evidence="1">Uncharacterized protein</fullName>
    </submittedName>
</protein>
<proteinExistence type="predicted"/>
<gene>
    <name evidence="1" type="ORF">LJ657_44370</name>
</gene>
<accession>A0A9Q3ZBL9</accession>
<dbReference type="EMBL" id="JAJSBI010000040">
    <property type="protein sequence ID" value="MCD9880469.1"/>
    <property type="molecule type" value="Genomic_DNA"/>
</dbReference>
<evidence type="ECO:0000313" key="2">
    <source>
        <dbReference type="Proteomes" id="UP001108029"/>
    </source>
</evidence>
<dbReference type="AlphaFoldDB" id="A0A9Q3ZBL9"/>
<name>A0A9Q3ZBL9_9ACTN</name>
<organism evidence="1 2">
    <name type="scientific">Streptomyces guryensis</name>
    <dbReference type="NCBI Taxonomy" id="2886947"/>
    <lineage>
        <taxon>Bacteria</taxon>
        <taxon>Bacillati</taxon>
        <taxon>Actinomycetota</taxon>
        <taxon>Actinomycetes</taxon>
        <taxon>Kitasatosporales</taxon>
        <taxon>Streptomycetaceae</taxon>
        <taxon>Streptomyces</taxon>
    </lineage>
</organism>
<comment type="caution">
    <text evidence="1">The sequence shown here is derived from an EMBL/GenBank/DDBJ whole genome shotgun (WGS) entry which is preliminary data.</text>
</comment>
<dbReference type="RefSeq" id="WP_232655402.1">
    <property type="nucleotide sequence ID" value="NZ_JAJSBI010000040.1"/>
</dbReference>